<name>A0A841GEK4_9BACT</name>
<accession>A0A841GEK4</accession>
<dbReference type="AlphaFoldDB" id="A0A841GEK4"/>
<dbReference type="NCBIfam" id="TIGR00302">
    <property type="entry name" value="phosphoribosylformylglycinamidine synthase subunit PurS"/>
    <property type="match status" value="1"/>
</dbReference>
<organism evidence="7 8">
    <name type="scientific">Thermosipho japonicus</name>
    <dbReference type="NCBI Taxonomy" id="90323"/>
    <lineage>
        <taxon>Bacteria</taxon>
        <taxon>Thermotogati</taxon>
        <taxon>Thermotogota</taxon>
        <taxon>Thermotogae</taxon>
        <taxon>Thermotogales</taxon>
        <taxon>Fervidobacteriaceae</taxon>
        <taxon>Thermosipho</taxon>
    </lineage>
</organism>
<evidence type="ECO:0000256" key="6">
    <source>
        <dbReference type="HAMAP-Rule" id="MF_01926"/>
    </source>
</evidence>
<dbReference type="InterPro" id="IPR003850">
    <property type="entry name" value="PurS"/>
</dbReference>
<dbReference type="UniPathway" id="UPA00074">
    <property type="reaction ID" value="UER00128"/>
</dbReference>
<dbReference type="EC" id="6.3.5.3" evidence="6"/>
<keyword evidence="2 6" id="KW-0436">Ligase</keyword>
<comment type="pathway">
    <text evidence="6">Purine metabolism; IMP biosynthesis via de novo pathway; 5-amino-1-(5-phospho-D-ribosyl)imidazole from N(2)-formyl-N(1)-(5-phospho-D-ribosyl)glycinamide: step 1/2.</text>
</comment>
<comment type="subcellular location">
    <subcellularLocation>
        <location evidence="6">Cytoplasm</location>
    </subcellularLocation>
</comment>
<evidence type="ECO:0000256" key="1">
    <source>
        <dbReference type="ARBA" id="ARBA00022490"/>
    </source>
</evidence>
<comment type="similarity">
    <text evidence="6">Belongs to the PurS family.</text>
</comment>
<evidence type="ECO:0000256" key="5">
    <source>
        <dbReference type="ARBA" id="ARBA00022840"/>
    </source>
</evidence>
<dbReference type="GO" id="GO:0004642">
    <property type="term" value="F:phosphoribosylformylglycinamidine synthase activity"/>
    <property type="evidence" value="ECO:0007669"/>
    <property type="project" value="UniProtKB-UniRule"/>
</dbReference>
<evidence type="ECO:0000256" key="4">
    <source>
        <dbReference type="ARBA" id="ARBA00022755"/>
    </source>
</evidence>
<dbReference type="PANTHER" id="PTHR34696:SF1">
    <property type="entry name" value="PHOSPHORIBOSYLFORMYLGLYCINAMIDINE SYNTHASE SUBUNIT PURS"/>
    <property type="match status" value="1"/>
</dbReference>
<dbReference type="GO" id="GO:0005737">
    <property type="term" value="C:cytoplasm"/>
    <property type="evidence" value="ECO:0007669"/>
    <property type="project" value="UniProtKB-SubCell"/>
</dbReference>
<dbReference type="HAMAP" id="MF_01926">
    <property type="entry name" value="PurS"/>
    <property type="match status" value="1"/>
</dbReference>
<evidence type="ECO:0000313" key="8">
    <source>
        <dbReference type="Proteomes" id="UP000555828"/>
    </source>
</evidence>
<keyword evidence="3 6" id="KW-0547">Nucleotide-binding</keyword>
<reference evidence="7 8" key="1">
    <citation type="submission" date="2020-08" db="EMBL/GenBank/DDBJ databases">
        <title>Genomic Encyclopedia of Type Strains, Phase IV (KMG-IV): sequencing the most valuable type-strain genomes for metagenomic binning, comparative biology and taxonomic classification.</title>
        <authorList>
            <person name="Goeker M."/>
        </authorList>
    </citation>
    <scope>NUCLEOTIDE SEQUENCE [LARGE SCALE GENOMIC DNA]</scope>
    <source>
        <strain evidence="7 8">DSM 13481</strain>
    </source>
</reference>
<dbReference type="RefSeq" id="WP_012580249.1">
    <property type="nucleotide sequence ID" value="NZ_JACHEX010000001.1"/>
</dbReference>
<dbReference type="Proteomes" id="UP000555828">
    <property type="component" value="Unassembled WGS sequence"/>
</dbReference>
<comment type="catalytic activity">
    <reaction evidence="6">
        <text>N(2)-formyl-N(1)-(5-phospho-beta-D-ribosyl)glycinamide + L-glutamine + ATP + H2O = 2-formamido-N(1)-(5-O-phospho-beta-D-ribosyl)acetamidine + L-glutamate + ADP + phosphate + H(+)</text>
        <dbReference type="Rhea" id="RHEA:17129"/>
        <dbReference type="ChEBI" id="CHEBI:15377"/>
        <dbReference type="ChEBI" id="CHEBI:15378"/>
        <dbReference type="ChEBI" id="CHEBI:29985"/>
        <dbReference type="ChEBI" id="CHEBI:30616"/>
        <dbReference type="ChEBI" id="CHEBI:43474"/>
        <dbReference type="ChEBI" id="CHEBI:58359"/>
        <dbReference type="ChEBI" id="CHEBI:147286"/>
        <dbReference type="ChEBI" id="CHEBI:147287"/>
        <dbReference type="ChEBI" id="CHEBI:456216"/>
        <dbReference type="EC" id="6.3.5.3"/>
    </reaction>
</comment>
<sequence>MQKFKFVVDIQYKSNVRDPRGETIARVLREESNIPIESIRIGKSIHGEVQAESKEEAEKLVIKACEELLVNPVTEEFKVEIK</sequence>
<keyword evidence="8" id="KW-1185">Reference proteome</keyword>
<comment type="function">
    <text evidence="6">Part of the phosphoribosylformylglycinamidine synthase complex involved in the purines biosynthetic pathway. Catalyzes the ATP-dependent conversion of formylglycinamide ribonucleotide (FGAR) and glutamine to yield formylglycinamidine ribonucleotide (FGAM) and glutamate. The FGAM synthase complex is composed of three subunits. PurQ produces an ammonia molecule by converting glutamine to glutamate. PurL transfers the ammonia molecule to FGAR to form FGAM in an ATP-dependent manner. PurS interacts with PurQ and PurL and is thought to assist in the transfer of the ammonia molecule from PurQ to PurL.</text>
</comment>
<dbReference type="Gene3D" id="3.30.1280.10">
    <property type="entry name" value="Phosphoribosylformylglycinamidine synthase subunit PurS"/>
    <property type="match status" value="1"/>
</dbReference>
<proteinExistence type="inferred from homology"/>
<dbReference type="GO" id="GO:0006189">
    <property type="term" value="P:'de novo' IMP biosynthetic process"/>
    <property type="evidence" value="ECO:0007669"/>
    <property type="project" value="UniProtKB-UniRule"/>
</dbReference>
<dbReference type="Pfam" id="PF02700">
    <property type="entry name" value="PurS"/>
    <property type="match status" value="1"/>
</dbReference>
<gene>
    <name evidence="6" type="primary">purS</name>
    <name evidence="7" type="ORF">HNP65_000404</name>
</gene>
<evidence type="ECO:0000256" key="2">
    <source>
        <dbReference type="ARBA" id="ARBA00022598"/>
    </source>
</evidence>
<dbReference type="EMBL" id="JACHEX010000001">
    <property type="protein sequence ID" value="MBB6061982.1"/>
    <property type="molecule type" value="Genomic_DNA"/>
</dbReference>
<keyword evidence="5 6" id="KW-0067">ATP-binding</keyword>
<protein>
    <recommendedName>
        <fullName evidence="6">Phosphoribosylformylglycinamidine synthase subunit PurS</fullName>
        <shortName evidence="6">FGAM synthase</shortName>
        <ecNumber evidence="6">6.3.5.3</ecNumber>
    </recommendedName>
    <alternativeName>
        <fullName evidence="6">Formylglycinamide ribonucleotide amidotransferase subunit III</fullName>
        <shortName evidence="6">FGAR amidotransferase III</shortName>
        <shortName evidence="6">FGAR-AT III</shortName>
    </alternativeName>
    <alternativeName>
        <fullName evidence="6">Phosphoribosylformylglycinamidine synthase subunit III</fullName>
    </alternativeName>
</protein>
<comment type="caution">
    <text evidence="7">The sequence shown here is derived from an EMBL/GenBank/DDBJ whole genome shotgun (WGS) entry which is preliminary data.</text>
</comment>
<keyword evidence="4 6" id="KW-0658">Purine biosynthesis</keyword>
<keyword evidence="1 6" id="KW-0963">Cytoplasm</keyword>
<dbReference type="GO" id="GO:0005524">
    <property type="term" value="F:ATP binding"/>
    <property type="evidence" value="ECO:0007669"/>
    <property type="project" value="UniProtKB-UniRule"/>
</dbReference>
<evidence type="ECO:0000256" key="3">
    <source>
        <dbReference type="ARBA" id="ARBA00022741"/>
    </source>
</evidence>
<evidence type="ECO:0000313" key="7">
    <source>
        <dbReference type="EMBL" id="MBB6061982.1"/>
    </source>
</evidence>
<dbReference type="InterPro" id="IPR036604">
    <property type="entry name" value="PurS-like_sf"/>
</dbReference>
<dbReference type="SUPFAM" id="SSF82697">
    <property type="entry name" value="PurS-like"/>
    <property type="match status" value="1"/>
</dbReference>
<comment type="subunit">
    <text evidence="6">Part of the FGAM synthase complex composed of 1 PurL, 1 PurQ and 2 PurS subunits.</text>
</comment>
<dbReference type="PANTHER" id="PTHR34696">
    <property type="entry name" value="PHOSPHORIBOSYLFORMYLGLYCINAMIDINE SYNTHASE SUBUNIT PURS"/>
    <property type="match status" value="1"/>
</dbReference>